<comment type="caution">
    <text evidence="2">The sequence shown here is derived from an EMBL/GenBank/DDBJ whole genome shotgun (WGS) entry which is preliminary data.</text>
</comment>
<keyword evidence="2" id="KW-0808">Transferase</keyword>
<organism evidence="2 3">
    <name type="scientific">Niastella soli</name>
    <dbReference type="NCBI Taxonomy" id="2821487"/>
    <lineage>
        <taxon>Bacteria</taxon>
        <taxon>Pseudomonadati</taxon>
        <taxon>Bacteroidota</taxon>
        <taxon>Chitinophagia</taxon>
        <taxon>Chitinophagales</taxon>
        <taxon>Chitinophagaceae</taxon>
        <taxon>Niastella</taxon>
    </lineage>
</organism>
<reference evidence="2 3" key="1">
    <citation type="submission" date="2021-03" db="EMBL/GenBank/DDBJ databases">
        <title>Assistant Professor.</title>
        <authorList>
            <person name="Huq M.A."/>
        </authorList>
    </citation>
    <scope>NUCLEOTIDE SEQUENCE [LARGE SCALE GENOMIC DNA]</scope>
    <source>
        <strain evidence="2 3">MAH-29</strain>
    </source>
</reference>
<dbReference type="GO" id="GO:0016757">
    <property type="term" value="F:glycosyltransferase activity"/>
    <property type="evidence" value="ECO:0007669"/>
    <property type="project" value="UniProtKB-KW"/>
</dbReference>
<name>A0ABS3YQF2_9BACT</name>
<dbReference type="RefSeq" id="WP_209138201.1">
    <property type="nucleotide sequence ID" value="NZ_JAGHKO010000001.1"/>
</dbReference>
<evidence type="ECO:0000313" key="3">
    <source>
        <dbReference type="Proteomes" id="UP000677244"/>
    </source>
</evidence>
<keyword evidence="2" id="KW-0328">Glycosyltransferase</keyword>
<dbReference type="Gene3D" id="3.40.50.2000">
    <property type="entry name" value="Glycogen Phosphorylase B"/>
    <property type="match status" value="1"/>
</dbReference>
<accession>A0ABS3YQF2</accession>
<protein>
    <submittedName>
        <fullName evidence="2">Glycosyltransferase</fullName>
        <ecNumber evidence="2">2.4.-.-</ecNumber>
    </submittedName>
</protein>
<dbReference type="InterPro" id="IPR001296">
    <property type="entry name" value="Glyco_trans_1"/>
</dbReference>
<keyword evidence="3" id="KW-1185">Reference proteome</keyword>
<dbReference type="SUPFAM" id="SSF53756">
    <property type="entry name" value="UDP-Glycosyltransferase/glycogen phosphorylase"/>
    <property type="match status" value="1"/>
</dbReference>
<sequence length="383" mass="44642">MAGRKEIGLIYFYNDGWIGGTYYVLNLAKALNSLPEDQKPVIHLVTNSEQDFDHFLSETNYQYLKFVNTSPKYSLIERIINKVSRTIFKGKNIINRKISLPTTLFPVLSLDDFPQVEKRVFWIPDFQEKYLPHFFSKDEVDMRMEFQKRIAYSKSFIIFSSNDALTSFEYFFPNATATPLVVPFAVSHPEYNQLDENSLFSKYNLPSTYFFSPNQFWAHKNHIVILKALKIIKDEGIEICIAFSGKEQDRRNPDYFNELLTFVKENDLSESVRFLGFIDRKEQLKLMSLSLAVIQPSKFEGWSTVIEDAKAMNKFVIASNISVNKEQIKHNVDFFESDNEVQLAQKLISIIRNPPVIQHYDYKENIIKFGEAFSRVIAEVTEK</sequence>
<dbReference type="EMBL" id="JAGHKO010000001">
    <property type="protein sequence ID" value="MBO9200146.1"/>
    <property type="molecule type" value="Genomic_DNA"/>
</dbReference>
<evidence type="ECO:0000259" key="1">
    <source>
        <dbReference type="Pfam" id="PF00534"/>
    </source>
</evidence>
<dbReference type="PANTHER" id="PTHR46401">
    <property type="entry name" value="GLYCOSYLTRANSFERASE WBBK-RELATED"/>
    <property type="match status" value="1"/>
</dbReference>
<evidence type="ECO:0000313" key="2">
    <source>
        <dbReference type="EMBL" id="MBO9200146.1"/>
    </source>
</evidence>
<dbReference type="Proteomes" id="UP000677244">
    <property type="component" value="Unassembled WGS sequence"/>
</dbReference>
<gene>
    <name evidence="2" type="ORF">J7I42_07750</name>
</gene>
<proteinExistence type="predicted"/>
<dbReference type="EC" id="2.4.-.-" evidence="2"/>
<dbReference type="PANTHER" id="PTHR46401:SF8">
    <property type="entry name" value="BLL6006 PROTEIN"/>
    <property type="match status" value="1"/>
</dbReference>
<dbReference type="Pfam" id="PF00534">
    <property type="entry name" value="Glycos_transf_1"/>
    <property type="match status" value="1"/>
</dbReference>
<feature type="domain" description="Glycosyl transferase family 1" evidence="1">
    <location>
        <begin position="207"/>
        <end position="363"/>
    </location>
</feature>